<accession>A0AAD4EWD9</accession>
<proteinExistence type="predicted"/>
<evidence type="ECO:0000313" key="3">
    <source>
        <dbReference type="Proteomes" id="UP001197093"/>
    </source>
</evidence>
<dbReference type="Pfam" id="PF06985">
    <property type="entry name" value="HET"/>
    <property type="match status" value="1"/>
</dbReference>
<protein>
    <recommendedName>
        <fullName evidence="1">Heterokaryon incompatibility domain-containing protein</fullName>
    </recommendedName>
</protein>
<organism evidence="2 3">
    <name type="scientific">Staphylotrichum longicolle</name>
    <dbReference type="NCBI Taxonomy" id="669026"/>
    <lineage>
        <taxon>Eukaryota</taxon>
        <taxon>Fungi</taxon>
        <taxon>Dikarya</taxon>
        <taxon>Ascomycota</taxon>
        <taxon>Pezizomycotina</taxon>
        <taxon>Sordariomycetes</taxon>
        <taxon>Sordariomycetidae</taxon>
        <taxon>Sordariales</taxon>
        <taxon>Chaetomiaceae</taxon>
        <taxon>Staphylotrichum</taxon>
    </lineage>
</organism>
<keyword evidence="3" id="KW-1185">Reference proteome</keyword>
<dbReference type="Proteomes" id="UP001197093">
    <property type="component" value="Unassembled WGS sequence"/>
</dbReference>
<reference evidence="2" key="1">
    <citation type="submission" date="2023-02" db="EMBL/GenBank/DDBJ databases">
        <authorList>
            <person name="Palmer J.M."/>
        </authorList>
    </citation>
    <scope>NUCLEOTIDE SEQUENCE</scope>
    <source>
        <strain evidence="2">FW57</strain>
    </source>
</reference>
<dbReference type="InterPro" id="IPR052895">
    <property type="entry name" value="HetReg/Transcr_Mod"/>
</dbReference>
<dbReference type="EMBL" id="JAHCVI010000004">
    <property type="protein sequence ID" value="KAG7286822.1"/>
    <property type="molecule type" value="Genomic_DNA"/>
</dbReference>
<evidence type="ECO:0000313" key="2">
    <source>
        <dbReference type="EMBL" id="KAG7286822.1"/>
    </source>
</evidence>
<dbReference type="AlphaFoldDB" id="A0AAD4EWD9"/>
<dbReference type="PANTHER" id="PTHR24148">
    <property type="entry name" value="ANKYRIN REPEAT DOMAIN-CONTAINING PROTEIN 39 HOMOLOG-RELATED"/>
    <property type="match status" value="1"/>
</dbReference>
<sequence length="842" mass="93817">MTTRGPLYRPISSSEFRVVHLLPGAFSDPIRCVLETRPSSLKIRYEALSYQWGDETTTKPISIARLDPPTPSLTIRPSPTNPAPSKWPTTALTALQASVTTTYAQYRQPLQILTFLVGTALIYTTLEFLPFDPPDWVPRLIPRRLYLFALSLLIGGAPADVLARGGQLVREVNRTKPWALLASPDRRLAALALALPSAASAGDGDGDAGRGKGEEGPWYELQVTVNLALALRYLRLDKTVRTVWVDALCINQGDAAEKDEQVQRMDLVYANASGVVVWLGAYHGIAGARSQGCEQEEEEGGECEHRAQIRDAFRLIWLVSGWRVLAGFYLGKEKKEMLQKARPGMRDMFKRGWWERLWVVQEVALATGPIRIQCGHYTCTFDNFRSALYTILGDASGKAELTREAAPVKRLSRVVKDFQYSAFHDRESETTRMVSKGLAKLTGFLFREGIPEARFHELSFAGRLQRILLRTAGHFQCRDDQDRLYAVLGIAGGATAGNTTQLADVVRYLSSFSTCTVIAKCMDPYFKAYPDSLKLKIAGYAIGFAQSSWANYYDIRARHWTINRPEYAVTRHREVMEAVAGAPGADPGRGRVAFFTALARYLATETETLSFLEAASCGEDKDEGMPSWVPNWTRAVSSEACDFASRERKDLAKDSFGFNEDGKTMWLVGRPRGRVHVVRSERDTASPTEQLLEHWLALPAEGKEGIQIVLNLLAAIMREMPDSELDEAGVEALSHCFKLIQGLLGLGRLFLQKQKETLVYSYDKTAGDMGFLKAGEAARGDYMVFVPGCFHHLVLRSLGRDNRWKLVGLVAMGTDRTKQAGCPASEWDKLLEERAVFRYTLV</sequence>
<feature type="domain" description="Heterokaryon incompatibility" evidence="1">
    <location>
        <begin position="220"/>
        <end position="362"/>
    </location>
</feature>
<evidence type="ECO:0000259" key="1">
    <source>
        <dbReference type="Pfam" id="PF06985"/>
    </source>
</evidence>
<dbReference type="InterPro" id="IPR010730">
    <property type="entry name" value="HET"/>
</dbReference>
<dbReference type="PANTHER" id="PTHR24148:SF64">
    <property type="entry name" value="HETEROKARYON INCOMPATIBILITY DOMAIN-CONTAINING PROTEIN"/>
    <property type="match status" value="1"/>
</dbReference>
<name>A0AAD4EWD9_9PEZI</name>
<comment type="caution">
    <text evidence="2">The sequence shown here is derived from an EMBL/GenBank/DDBJ whole genome shotgun (WGS) entry which is preliminary data.</text>
</comment>
<gene>
    <name evidence="2" type="ORF">NEMBOFW57_009139</name>
</gene>